<evidence type="ECO:0000259" key="3">
    <source>
        <dbReference type="SMART" id="SM00101"/>
    </source>
</evidence>
<sequence>MGGDFALTMNGVTRSFSTNRTASSLNDPSPNWSNRPPKETILLNGCDFEHWLVVVDALDPNLTRDEIIQSYIATLGKVLPRVFLKNLLFVISAMKIRSLNFKIYSVSTKYYFAFGALVSEELSYKLKEIPGVCWVLLDSYLDVKNKDYGGHRKRRSCSMDAILMSRNDATTETLTREKSVYLAKVAEQAERYQEMAEYIENLVRDVPMEGELTVEDRNLFSVAYKNMVGSRRAACRIVSSNEQKEESRKNDDHVAIVKKYRANIETELSKVYGWIVVLLDSQFIPSTASSESKVSYQKMKGDYHKYVAEFKVEIRGL</sequence>
<organism evidence="4 5">
    <name type="scientific">Zostera marina</name>
    <name type="common">Eelgrass</name>
    <dbReference type="NCBI Taxonomy" id="29655"/>
    <lineage>
        <taxon>Eukaryota</taxon>
        <taxon>Viridiplantae</taxon>
        <taxon>Streptophyta</taxon>
        <taxon>Embryophyta</taxon>
        <taxon>Tracheophyta</taxon>
        <taxon>Spermatophyta</taxon>
        <taxon>Magnoliopsida</taxon>
        <taxon>Liliopsida</taxon>
        <taxon>Zosteraceae</taxon>
        <taxon>Zostera</taxon>
    </lineage>
</organism>
<keyword evidence="5" id="KW-1185">Reference proteome</keyword>
<keyword evidence="2" id="KW-0809">Transit peptide</keyword>
<dbReference type="InterPro" id="IPR054059">
    <property type="entry name" value="MORF/ORRM1/DAG-like_MORF"/>
</dbReference>
<dbReference type="Gene3D" id="1.20.190.20">
    <property type="entry name" value="14-3-3 domain"/>
    <property type="match status" value="1"/>
</dbReference>
<dbReference type="InterPro" id="IPR036815">
    <property type="entry name" value="14-3-3_dom_sf"/>
</dbReference>
<evidence type="ECO:0000256" key="1">
    <source>
        <dbReference type="ARBA" id="ARBA00006141"/>
    </source>
</evidence>
<dbReference type="SMART" id="SM00101">
    <property type="entry name" value="14_3_3"/>
    <property type="match status" value="1"/>
</dbReference>
<protein>
    <recommendedName>
        <fullName evidence="3">14-3-3 domain-containing protein</fullName>
    </recommendedName>
</protein>
<feature type="domain" description="14-3-3" evidence="3">
    <location>
        <begin position="176"/>
        <end position="316"/>
    </location>
</feature>
<dbReference type="InterPro" id="IPR000308">
    <property type="entry name" value="14-3-3"/>
</dbReference>
<gene>
    <name evidence="4" type="ORF">ZOSMA_227G00060</name>
</gene>
<evidence type="ECO:0000256" key="2">
    <source>
        <dbReference type="ARBA" id="ARBA00022946"/>
    </source>
</evidence>
<dbReference type="OrthoDB" id="1913091at2759"/>
<dbReference type="GO" id="GO:0008104">
    <property type="term" value="P:intracellular protein localization"/>
    <property type="evidence" value="ECO:0000318"/>
    <property type="project" value="GO_Central"/>
</dbReference>
<dbReference type="AlphaFoldDB" id="A0A0K9PIV1"/>
<dbReference type="PRINTS" id="PR00305">
    <property type="entry name" value="1433ZETA"/>
</dbReference>
<evidence type="ECO:0000313" key="4">
    <source>
        <dbReference type="EMBL" id="KMZ68899.1"/>
    </source>
</evidence>
<proteinExistence type="inferred from homology"/>
<name>A0A0K9PIV1_ZOSMR</name>
<dbReference type="EMBL" id="LFYR01000806">
    <property type="protein sequence ID" value="KMZ68899.1"/>
    <property type="molecule type" value="Genomic_DNA"/>
</dbReference>
<dbReference type="Proteomes" id="UP000036987">
    <property type="component" value="Unassembled WGS sequence"/>
</dbReference>
<accession>A0A0K9PIV1</accession>
<comment type="caution">
    <text evidence="4">The sequence shown here is derived from an EMBL/GenBank/DDBJ whole genome shotgun (WGS) entry which is preliminary data.</text>
</comment>
<dbReference type="GO" id="GO:0016554">
    <property type="term" value="P:cytidine to uridine editing"/>
    <property type="evidence" value="ECO:0007669"/>
    <property type="project" value="InterPro"/>
</dbReference>
<dbReference type="InterPro" id="IPR023410">
    <property type="entry name" value="14-3-3_domain"/>
</dbReference>
<dbReference type="PANTHER" id="PTHR31346:SF4">
    <property type="entry name" value="MULTIPLE ORGANELLAR RNA EDITING FACTOR 8, CHLOROPLASTIC_MITOCHONDRIAL"/>
    <property type="match status" value="1"/>
</dbReference>
<dbReference type="InterPro" id="IPR039206">
    <property type="entry name" value="MORF/ORRM1/DAG-like"/>
</dbReference>
<dbReference type="GO" id="GO:0007165">
    <property type="term" value="P:signal transduction"/>
    <property type="evidence" value="ECO:0000318"/>
    <property type="project" value="GO_Central"/>
</dbReference>
<dbReference type="Pfam" id="PF00244">
    <property type="entry name" value="14-3-3"/>
    <property type="match status" value="1"/>
</dbReference>
<evidence type="ECO:0000313" key="5">
    <source>
        <dbReference type="Proteomes" id="UP000036987"/>
    </source>
</evidence>
<dbReference type="Pfam" id="PF21864">
    <property type="entry name" value="MORF_dom"/>
    <property type="match status" value="1"/>
</dbReference>
<dbReference type="SUPFAM" id="SSF48445">
    <property type="entry name" value="14-3-3 protein"/>
    <property type="match status" value="1"/>
</dbReference>
<reference evidence="5" key="1">
    <citation type="journal article" date="2016" name="Nature">
        <title>The genome of the seagrass Zostera marina reveals angiosperm adaptation to the sea.</title>
        <authorList>
            <person name="Olsen J.L."/>
            <person name="Rouze P."/>
            <person name="Verhelst B."/>
            <person name="Lin Y.-C."/>
            <person name="Bayer T."/>
            <person name="Collen J."/>
            <person name="Dattolo E."/>
            <person name="De Paoli E."/>
            <person name="Dittami S."/>
            <person name="Maumus F."/>
            <person name="Michel G."/>
            <person name="Kersting A."/>
            <person name="Lauritano C."/>
            <person name="Lohaus R."/>
            <person name="Toepel M."/>
            <person name="Tonon T."/>
            <person name="Vanneste K."/>
            <person name="Amirebrahimi M."/>
            <person name="Brakel J."/>
            <person name="Bostroem C."/>
            <person name="Chovatia M."/>
            <person name="Grimwood J."/>
            <person name="Jenkins J.W."/>
            <person name="Jueterbock A."/>
            <person name="Mraz A."/>
            <person name="Stam W.T."/>
            <person name="Tice H."/>
            <person name="Bornberg-Bauer E."/>
            <person name="Green P.J."/>
            <person name="Pearson G.A."/>
            <person name="Procaccini G."/>
            <person name="Duarte C.M."/>
            <person name="Schmutz J."/>
            <person name="Reusch T.B.H."/>
            <person name="Van de Peer Y."/>
        </authorList>
    </citation>
    <scope>NUCLEOTIDE SEQUENCE [LARGE SCALE GENOMIC DNA]</scope>
    <source>
        <strain evidence="5">cv. Finnish</strain>
    </source>
</reference>
<dbReference type="PANTHER" id="PTHR31346">
    <property type="entry name" value="MULTIPLE ORGANELLAR RNA EDITING FACTOR 2, CHLOROPLASTIC-RELATED-RELATED"/>
    <property type="match status" value="1"/>
</dbReference>
<dbReference type="STRING" id="29655.A0A0K9PIV1"/>
<dbReference type="GO" id="GO:0005737">
    <property type="term" value="C:cytoplasm"/>
    <property type="evidence" value="ECO:0000318"/>
    <property type="project" value="GO_Central"/>
</dbReference>
<comment type="similarity">
    <text evidence="1">Belongs to the 14-3-3 family.</text>
</comment>